<dbReference type="OrthoDB" id="552049at2759"/>
<dbReference type="GO" id="GO:0030544">
    <property type="term" value="F:Hsp70 protein binding"/>
    <property type="evidence" value="ECO:0007669"/>
    <property type="project" value="TreeGrafter"/>
</dbReference>
<dbReference type="Pfam" id="PF00226">
    <property type="entry name" value="DnaJ"/>
    <property type="match status" value="1"/>
</dbReference>
<dbReference type="SMART" id="SM00271">
    <property type="entry name" value="DnaJ"/>
    <property type="match status" value="1"/>
</dbReference>
<reference evidence="2" key="1">
    <citation type="submission" date="2021-01" db="EMBL/GenBank/DDBJ databases">
        <authorList>
            <consortium name="Genoscope - CEA"/>
            <person name="William W."/>
        </authorList>
    </citation>
    <scope>NUCLEOTIDE SEQUENCE</scope>
</reference>
<dbReference type="PANTHER" id="PTHR43908:SF3">
    <property type="entry name" value="AT29763P-RELATED"/>
    <property type="match status" value="1"/>
</dbReference>
<keyword evidence="3" id="KW-1185">Reference proteome</keyword>
<dbReference type="GO" id="GO:0071218">
    <property type="term" value="P:cellular response to misfolded protein"/>
    <property type="evidence" value="ECO:0007669"/>
    <property type="project" value="TreeGrafter"/>
</dbReference>
<dbReference type="GO" id="GO:0005789">
    <property type="term" value="C:endoplasmic reticulum membrane"/>
    <property type="evidence" value="ECO:0007669"/>
    <property type="project" value="TreeGrafter"/>
</dbReference>
<organism evidence="2 3">
    <name type="scientific">Paramecium sonneborni</name>
    <dbReference type="NCBI Taxonomy" id="65129"/>
    <lineage>
        <taxon>Eukaryota</taxon>
        <taxon>Sar</taxon>
        <taxon>Alveolata</taxon>
        <taxon>Ciliophora</taxon>
        <taxon>Intramacronucleata</taxon>
        <taxon>Oligohymenophorea</taxon>
        <taxon>Peniculida</taxon>
        <taxon>Parameciidae</taxon>
        <taxon>Paramecium</taxon>
    </lineage>
</organism>
<evidence type="ECO:0000259" key="1">
    <source>
        <dbReference type="PROSITE" id="PS50076"/>
    </source>
</evidence>
<dbReference type="AlphaFoldDB" id="A0A8S1RPE5"/>
<protein>
    <recommendedName>
        <fullName evidence="1">J domain-containing protein</fullName>
    </recommendedName>
</protein>
<dbReference type="InterPro" id="IPR051100">
    <property type="entry name" value="DnaJ_subfamily_B/C"/>
</dbReference>
<gene>
    <name evidence="2" type="ORF">PSON_ATCC_30995.1.T2050020</name>
</gene>
<name>A0A8S1RPE5_9CILI</name>
<proteinExistence type="predicted"/>
<dbReference type="PROSITE" id="PS50076">
    <property type="entry name" value="DNAJ_2"/>
    <property type="match status" value="1"/>
</dbReference>
<evidence type="ECO:0000313" key="2">
    <source>
        <dbReference type="EMBL" id="CAD8129050.1"/>
    </source>
</evidence>
<dbReference type="EMBL" id="CAJJDN010000205">
    <property type="protein sequence ID" value="CAD8129050.1"/>
    <property type="molecule type" value="Genomic_DNA"/>
</dbReference>
<dbReference type="CDD" id="cd06257">
    <property type="entry name" value="DnaJ"/>
    <property type="match status" value="1"/>
</dbReference>
<accession>A0A8S1RPE5</accession>
<feature type="domain" description="J" evidence="1">
    <location>
        <begin position="28"/>
        <end position="83"/>
    </location>
</feature>
<comment type="caution">
    <text evidence="2">The sequence shown here is derived from an EMBL/GenBank/DDBJ whole genome shotgun (WGS) entry which is preliminary data.</text>
</comment>
<dbReference type="InterPro" id="IPR001623">
    <property type="entry name" value="DnaJ_domain"/>
</dbReference>
<sequence>MIWNTSCQHGAILSRNNKFNFNKIERHGFYEVLGVSKTATHNELKKEYCKLALLYHPDKNKNPSANEAFKKVVQVNKYHHIGL</sequence>
<dbReference type="Proteomes" id="UP000692954">
    <property type="component" value="Unassembled WGS sequence"/>
</dbReference>
<evidence type="ECO:0000313" key="3">
    <source>
        <dbReference type="Proteomes" id="UP000692954"/>
    </source>
</evidence>
<dbReference type="PANTHER" id="PTHR43908">
    <property type="entry name" value="AT29763P-RELATED"/>
    <property type="match status" value="1"/>
</dbReference>